<protein>
    <submittedName>
        <fullName evidence="2">Uncharacterized protein</fullName>
    </submittedName>
</protein>
<keyword evidence="3" id="KW-1185">Reference proteome</keyword>
<dbReference type="RefSeq" id="WP_210806036.1">
    <property type="nucleotide sequence ID" value="NZ_JAGQDG010000001.1"/>
</dbReference>
<dbReference type="Proteomes" id="UP000672097">
    <property type="component" value="Unassembled WGS sequence"/>
</dbReference>
<evidence type="ECO:0000313" key="3">
    <source>
        <dbReference type="Proteomes" id="UP000672097"/>
    </source>
</evidence>
<keyword evidence="1" id="KW-1133">Transmembrane helix</keyword>
<evidence type="ECO:0000313" key="2">
    <source>
        <dbReference type="EMBL" id="MBQ0934310.1"/>
    </source>
</evidence>
<evidence type="ECO:0000256" key="1">
    <source>
        <dbReference type="SAM" id="Phobius"/>
    </source>
</evidence>
<feature type="transmembrane region" description="Helical" evidence="1">
    <location>
        <begin position="6"/>
        <end position="25"/>
    </location>
</feature>
<comment type="caution">
    <text evidence="2">The sequence shown here is derived from an EMBL/GenBank/DDBJ whole genome shotgun (WGS) entry which is preliminary data.</text>
</comment>
<dbReference type="EMBL" id="JAGQDG010000001">
    <property type="protein sequence ID" value="MBQ0934310.1"/>
    <property type="molecule type" value="Genomic_DNA"/>
</dbReference>
<gene>
    <name evidence="2" type="ORF">KAK11_03140</name>
</gene>
<proteinExistence type="predicted"/>
<sequence>MFETSIEKAIIIAAIVLWFAHGWYLNERLKHVHEKLDRVLGAFEGLRDYLYEIDPQFDDERESRQAFENGDSMFAGMNNMELIRRKEQEGKRTLNTPLVR</sequence>
<keyword evidence="1" id="KW-0472">Membrane</keyword>
<organism evidence="2 3">
    <name type="scientific">Ideonella paludis</name>
    <dbReference type="NCBI Taxonomy" id="1233411"/>
    <lineage>
        <taxon>Bacteria</taxon>
        <taxon>Pseudomonadati</taxon>
        <taxon>Pseudomonadota</taxon>
        <taxon>Betaproteobacteria</taxon>
        <taxon>Burkholderiales</taxon>
        <taxon>Sphaerotilaceae</taxon>
        <taxon>Ideonella</taxon>
    </lineage>
</organism>
<name>A0ABS5DT37_9BURK</name>
<accession>A0ABS5DT37</accession>
<keyword evidence="1" id="KW-0812">Transmembrane</keyword>
<reference evidence="2 3" key="1">
    <citation type="submission" date="2021-04" db="EMBL/GenBank/DDBJ databases">
        <title>The genome sequence of type strain Ideonella paludis KCTC 32238.</title>
        <authorList>
            <person name="Liu Y."/>
        </authorList>
    </citation>
    <scope>NUCLEOTIDE SEQUENCE [LARGE SCALE GENOMIC DNA]</scope>
    <source>
        <strain evidence="2 3">KCTC 32238</strain>
    </source>
</reference>